<reference evidence="4" key="2">
    <citation type="journal article" date="2017" name="Nat. Plants">
        <title>The Aegilops tauschii genome reveals multiple impacts of transposons.</title>
        <authorList>
            <person name="Zhao G."/>
            <person name="Zou C."/>
            <person name="Li K."/>
            <person name="Wang K."/>
            <person name="Li T."/>
            <person name="Gao L."/>
            <person name="Zhang X."/>
            <person name="Wang H."/>
            <person name="Yang Z."/>
            <person name="Liu X."/>
            <person name="Jiang W."/>
            <person name="Mao L."/>
            <person name="Kong X."/>
            <person name="Jiao Y."/>
            <person name="Jia J."/>
        </authorList>
    </citation>
    <scope>NUCLEOTIDE SEQUENCE [LARGE SCALE GENOMIC DNA]</scope>
    <source>
        <strain evidence="4">cv. AL8/78</strain>
    </source>
</reference>
<dbReference type="Proteomes" id="UP000015105">
    <property type="component" value="Chromosome 4D"/>
</dbReference>
<dbReference type="Gene3D" id="2.60.40.420">
    <property type="entry name" value="Cupredoxins - blue copper proteins"/>
    <property type="match status" value="1"/>
</dbReference>
<evidence type="ECO:0000256" key="1">
    <source>
        <dbReference type="SAM" id="MobiDB-lite"/>
    </source>
</evidence>
<dbReference type="AlphaFoldDB" id="A0A453I0S6"/>
<dbReference type="EnsemblPlants" id="AET4Gv20385800.1">
    <property type="protein sequence ID" value="AET4Gv20385800.1"/>
    <property type="gene ID" value="AET4Gv20385800"/>
</dbReference>
<dbReference type="SUPFAM" id="SSF49503">
    <property type="entry name" value="Cupredoxins"/>
    <property type="match status" value="1"/>
</dbReference>
<feature type="region of interest" description="Disordered" evidence="1">
    <location>
        <begin position="45"/>
        <end position="95"/>
    </location>
</feature>
<dbReference type="InterPro" id="IPR003245">
    <property type="entry name" value="Phytocyanin_dom"/>
</dbReference>
<reference evidence="4" key="1">
    <citation type="journal article" date="2014" name="Science">
        <title>Ancient hybridizations among the ancestral genomes of bread wheat.</title>
        <authorList>
            <consortium name="International Wheat Genome Sequencing Consortium,"/>
            <person name="Marcussen T."/>
            <person name="Sandve S.R."/>
            <person name="Heier L."/>
            <person name="Spannagl M."/>
            <person name="Pfeifer M."/>
            <person name="Jakobsen K.S."/>
            <person name="Wulff B.B."/>
            <person name="Steuernagel B."/>
            <person name="Mayer K.F."/>
            <person name="Olsen O.A."/>
        </authorList>
    </citation>
    <scope>NUCLEOTIDE SEQUENCE [LARGE SCALE GENOMIC DNA]</scope>
    <source>
        <strain evidence="4">cv. AL8/78</strain>
    </source>
</reference>
<feature type="domain" description="Phytocyanin" evidence="2">
    <location>
        <begin position="143"/>
        <end position="221"/>
    </location>
</feature>
<accession>A0A453I0S6</accession>
<organism evidence="3 4">
    <name type="scientific">Aegilops tauschii subsp. strangulata</name>
    <name type="common">Goatgrass</name>
    <dbReference type="NCBI Taxonomy" id="200361"/>
    <lineage>
        <taxon>Eukaryota</taxon>
        <taxon>Viridiplantae</taxon>
        <taxon>Streptophyta</taxon>
        <taxon>Embryophyta</taxon>
        <taxon>Tracheophyta</taxon>
        <taxon>Spermatophyta</taxon>
        <taxon>Magnoliopsida</taxon>
        <taxon>Liliopsida</taxon>
        <taxon>Poales</taxon>
        <taxon>Poaceae</taxon>
        <taxon>BOP clade</taxon>
        <taxon>Pooideae</taxon>
        <taxon>Triticodae</taxon>
        <taxon>Triticeae</taxon>
        <taxon>Triticinae</taxon>
        <taxon>Aegilops</taxon>
    </lineage>
</organism>
<dbReference type="Gramene" id="AET4Gv20385800.1">
    <property type="protein sequence ID" value="AET4Gv20385800.1"/>
    <property type="gene ID" value="AET4Gv20385800"/>
</dbReference>
<keyword evidence="4" id="KW-1185">Reference proteome</keyword>
<reference evidence="3" key="3">
    <citation type="journal article" date="2017" name="Nature">
        <title>Genome sequence of the progenitor of the wheat D genome Aegilops tauschii.</title>
        <authorList>
            <person name="Luo M.C."/>
            <person name="Gu Y.Q."/>
            <person name="Puiu D."/>
            <person name="Wang H."/>
            <person name="Twardziok S.O."/>
            <person name="Deal K.R."/>
            <person name="Huo N."/>
            <person name="Zhu T."/>
            <person name="Wang L."/>
            <person name="Wang Y."/>
            <person name="McGuire P.E."/>
            <person name="Liu S."/>
            <person name="Long H."/>
            <person name="Ramasamy R.K."/>
            <person name="Rodriguez J.C."/>
            <person name="Van S.L."/>
            <person name="Yuan L."/>
            <person name="Wang Z."/>
            <person name="Xia Z."/>
            <person name="Xiao L."/>
            <person name="Anderson O.D."/>
            <person name="Ouyang S."/>
            <person name="Liang Y."/>
            <person name="Zimin A.V."/>
            <person name="Pertea G."/>
            <person name="Qi P."/>
            <person name="Bennetzen J.L."/>
            <person name="Dai X."/>
            <person name="Dawson M.W."/>
            <person name="Muller H.G."/>
            <person name="Kugler K."/>
            <person name="Rivarola-Duarte L."/>
            <person name="Spannagl M."/>
            <person name="Mayer K.F.X."/>
            <person name="Lu F.H."/>
            <person name="Bevan M.W."/>
            <person name="Leroy P."/>
            <person name="Li P."/>
            <person name="You F.M."/>
            <person name="Sun Q."/>
            <person name="Liu Z."/>
            <person name="Lyons E."/>
            <person name="Wicker T."/>
            <person name="Salzberg S.L."/>
            <person name="Devos K.M."/>
            <person name="Dvorak J."/>
        </authorList>
    </citation>
    <scope>NUCLEOTIDE SEQUENCE [LARGE SCALE GENOMIC DNA]</scope>
    <source>
        <strain evidence="3">cv. AL8/78</strain>
    </source>
</reference>
<feature type="compositionally biased region" description="Polar residues" evidence="1">
    <location>
        <begin position="1"/>
        <end position="13"/>
    </location>
</feature>
<dbReference type="GO" id="GO:0009055">
    <property type="term" value="F:electron transfer activity"/>
    <property type="evidence" value="ECO:0007669"/>
    <property type="project" value="InterPro"/>
</dbReference>
<name>A0A453I0S6_AEGTS</name>
<dbReference type="InterPro" id="IPR008972">
    <property type="entry name" value="Cupredoxin"/>
</dbReference>
<dbReference type="Pfam" id="PF02298">
    <property type="entry name" value="Cu_bind_like"/>
    <property type="match status" value="1"/>
</dbReference>
<protein>
    <recommendedName>
        <fullName evidence="2">Phytocyanin domain-containing protein</fullName>
    </recommendedName>
</protein>
<dbReference type="PROSITE" id="PS51485">
    <property type="entry name" value="PHYTOCYANIN"/>
    <property type="match status" value="1"/>
</dbReference>
<evidence type="ECO:0000259" key="2">
    <source>
        <dbReference type="PROSITE" id="PS51485"/>
    </source>
</evidence>
<feature type="compositionally biased region" description="Polar residues" evidence="1">
    <location>
        <begin position="81"/>
        <end position="95"/>
    </location>
</feature>
<evidence type="ECO:0000313" key="3">
    <source>
        <dbReference type="EnsemblPlants" id="AET4Gv20385800.1"/>
    </source>
</evidence>
<proteinExistence type="predicted"/>
<feature type="region of interest" description="Disordered" evidence="1">
    <location>
        <begin position="1"/>
        <end position="20"/>
    </location>
</feature>
<reference evidence="3" key="4">
    <citation type="submission" date="2019-03" db="UniProtKB">
        <authorList>
            <consortium name="EnsemblPlants"/>
        </authorList>
    </citation>
    <scope>IDENTIFICATION</scope>
</reference>
<evidence type="ECO:0000313" key="4">
    <source>
        <dbReference type="Proteomes" id="UP000015105"/>
    </source>
</evidence>
<sequence length="221" mass="23475">HAPSSLFPSTHTGTELHRSRPRRLARLSLVDAGDLLVPDAEAAAEEATTFRARPPRRGRRRRGLHGRCRPVLLSSSSASSHTQSGTKPLAEQSSIQFQPELELGQSVRSKQRTMGTPTATVAALALLLLLCVSMSSLSGCLAAQYKVGGLDAWGIPPSTKPDVYVRWAKSVPVKLGDALFFLYPPSQDSAVQVTAKAFAACDVSDPLLKPSADDSSGSAES</sequence>
<reference evidence="3" key="5">
    <citation type="journal article" date="2021" name="G3 (Bethesda)">
        <title>Aegilops tauschii genome assembly Aet v5.0 features greater sequence contiguity and improved annotation.</title>
        <authorList>
            <person name="Wang L."/>
            <person name="Zhu T."/>
            <person name="Rodriguez J.C."/>
            <person name="Deal K.R."/>
            <person name="Dubcovsky J."/>
            <person name="McGuire P.E."/>
            <person name="Lux T."/>
            <person name="Spannagl M."/>
            <person name="Mayer K.F.X."/>
            <person name="Baldrich P."/>
            <person name="Meyers B.C."/>
            <person name="Huo N."/>
            <person name="Gu Y.Q."/>
            <person name="Zhou H."/>
            <person name="Devos K.M."/>
            <person name="Bennetzen J.L."/>
            <person name="Unver T."/>
            <person name="Budak H."/>
            <person name="Gulick P.J."/>
            <person name="Galiba G."/>
            <person name="Kalapos B."/>
            <person name="Nelson D.R."/>
            <person name="Li P."/>
            <person name="You F.M."/>
            <person name="Luo M.C."/>
            <person name="Dvorak J."/>
        </authorList>
    </citation>
    <scope>NUCLEOTIDE SEQUENCE [LARGE SCALE GENOMIC DNA]</scope>
    <source>
        <strain evidence="3">cv. AL8/78</strain>
    </source>
</reference>
<feature type="compositionally biased region" description="Basic residues" evidence="1">
    <location>
        <begin position="53"/>
        <end position="68"/>
    </location>
</feature>